<dbReference type="OrthoDB" id="9764149at2"/>
<dbReference type="InterPro" id="IPR011129">
    <property type="entry name" value="CSD"/>
</dbReference>
<dbReference type="KEGG" id="pmx:PERMA_0178"/>
<evidence type="ECO:0000313" key="11">
    <source>
        <dbReference type="Proteomes" id="UP000001366"/>
    </source>
</evidence>
<reference evidence="10 11" key="1">
    <citation type="journal article" date="2009" name="J. Bacteriol.">
        <title>Complete and draft genome sequences of six members of the Aquificales.</title>
        <authorList>
            <person name="Reysenbach A.L."/>
            <person name="Hamamura N."/>
            <person name="Podar M."/>
            <person name="Griffiths E."/>
            <person name="Ferreira S."/>
            <person name="Hochstein R."/>
            <person name="Heidelberg J."/>
            <person name="Johnson J."/>
            <person name="Mead D."/>
            <person name="Pohorille A."/>
            <person name="Sarmiento M."/>
            <person name="Schweighofer K."/>
            <person name="Seshadri R."/>
            <person name="Voytek M.A."/>
        </authorList>
    </citation>
    <scope>NUCLEOTIDE SEQUENCE [LARGE SCALE GENOMIC DNA]</scope>
    <source>
        <strain evidence="11">DSM 14350 / EX-H1</strain>
    </source>
</reference>
<dbReference type="SMART" id="SM00955">
    <property type="entry name" value="RNB"/>
    <property type="match status" value="1"/>
</dbReference>
<dbReference type="HOGENOM" id="CLU_002333_7_0_0"/>
<evidence type="ECO:0000259" key="9">
    <source>
        <dbReference type="PROSITE" id="PS50126"/>
    </source>
</evidence>
<dbReference type="InterPro" id="IPR001900">
    <property type="entry name" value="RNase_II/R"/>
</dbReference>
<keyword evidence="5 8" id="KW-0378">Hydrolase</keyword>
<dbReference type="InterPro" id="IPR003029">
    <property type="entry name" value="S1_domain"/>
</dbReference>
<dbReference type="Proteomes" id="UP000001366">
    <property type="component" value="Chromosome"/>
</dbReference>
<dbReference type="InterPro" id="IPR040476">
    <property type="entry name" value="CSD2"/>
</dbReference>
<dbReference type="STRING" id="123214.PERMA_0178"/>
<dbReference type="AlphaFoldDB" id="C0QTG1"/>
<dbReference type="NCBIfam" id="TIGR00358">
    <property type="entry name" value="3_prime_RNase"/>
    <property type="match status" value="1"/>
</dbReference>
<protein>
    <recommendedName>
        <fullName evidence="8">Ribonuclease R</fullName>
        <shortName evidence="8">RNase R</shortName>
        <ecNumber evidence="8">3.1.13.1</ecNumber>
    </recommendedName>
</protein>
<dbReference type="RefSeq" id="WP_012676539.1">
    <property type="nucleotide sequence ID" value="NC_012440.1"/>
</dbReference>
<dbReference type="InterPro" id="IPR004476">
    <property type="entry name" value="RNase_II/RNase_R"/>
</dbReference>
<dbReference type="GO" id="GO:0005829">
    <property type="term" value="C:cytosol"/>
    <property type="evidence" value="ECO:0007669"/>
    <property type="project" value="UniProtKB-ARBA"/>
</dbReference>
<dbReference type="PROSITE" id="PS50126">
    <property type="entry name" value="S1"/>
    <property type="match status" value="1"/>
</dbReference>
<dbReference type="EC" id="3.1.13.1" evidence="8"/>
<dbReference type="InterPro" id="IPR050180">
    <property type="entry name" value="RNR_Ribonuclease"/>
</dbReference>
<dbReference type="NCBIfam" id="TIGR02063">
    <property type="entry name" value="RNase_R"/>
    <property type="match status" value="1"/>
</dbReference>
<keyword evidence="11" id="KW-1185">Reference proteome</keyword>
<evidence type="ECO:0000256" key="2">
    <source>
        <dbReference type="ARBA" id="ARBA00004496"/>
    </source>
</evidence>
<evidence type="ECO:0000256" key="3">
    <source>
        <dbReference type="ARBA" id="ARBA00022490"/>
    </source>
</evidence>
<evidence type="ECO:0000256" key="7">
    <source>
        <dbReference type="ARBA" id="ARBA00022884"/>
    </source>
</evidence>
<proteinExistence type="inferred from homology"/>
<evidence type="ECO:0000313" key="10">
    <source>
        <dbReference type="EMBL" id="ACO04301.1"/>
    </source>
</evidence>
<dbReference type="GO" id="GO:0006402">
    <property type="term" value="P:mRNA catabolic process"/>
    <property type="evidence" value="ECO:0007669"/>
    <property type="project" value="TreeGrafter"/>
</dbReference>
<dbReference type="Pfam" id="PF00773">
    <property type="entry name" value="RNB"/>
    <property type="match status" value="1"/>
</dbReference>
<dbReference type="Pfam" id="PF00575">
    <property type="entry name" value="S1"/>
    <property type="match status" value="1"/>
</dbReference>
<dbReference type="CDD" id="cd04471">
    <property type="entry name" value="S1_RNase_R"/>
    <property type="match status" value="1"/>
</dbReference>
<dbReference type="SMART" id="SM00357">
    <property type="entry name" value="CSP"/>
    <property type="match status" value="1"/>
</dbReference>
<name>C0QTG1_PERMH</name>
<dbReference type="InterPro" id="IPR022966">
    <property type="entry name" value="RNase_II/R_CS"/>
</dbReference>
<evidence type="ECO:0000256" key="1">
    <source>
        <dbReference type="ARBA" id="ARBA00001849"/>
    </source>
</evidence>
<dbReference type="InterPro" id="IPR012340">
    <property type="entry name" value="NA-bd_OB-fold"/>
</dbReference>
<dbReference type="SUPFAM" id="SSF50249">
    <property type="entry name" value="Nucleic acid-binding proteins"/>
    <property type="match status" value="4"/>
</dbReference>
<gene>
    <name evidence="8 10" type="primary">rnr</name>
    <name evidence="10" type="ordered locus">PERMA_0178</name>
</gene>
<dbReference type="Pfam" id="PF17876">
    <property type="entry name" value="CSD2"/>
    <property type="match status" value="1"/>
</dbReference>
<keyword evidence="7 8" id="KW-0694">RNA-binding</keyword>
<comment type="similarity">
    <text evidence="8">Belongs to the RNR ribonuclease family. RNase R subfamily.</text>
</comment>
<dbReference type="PaxDb" id="123214-PERMA_0178"/>
<dbReference type="InterPro" id="IPR011805">
    <property type="entry name" value="RNase_R"/>
</dbReference>
<keyword evidence="6 8" id="KW-0269">Exonuclease</keyword>
<comment type="catalytic activity">
    <reaction evidence="1 8">
        <text>Exonucleolytic cleavage in the 3'- to 5'-direction to yield nucleoside 5'-phosphates.</text>
        <dbReference type="EC" id="3.1.13.1"/>
    </reaction>
</comment>
<sequence length="704" mass="81612">MEVTEKDVINFLKHRRKPTYFKMFLKKLGIPKSEKKKLRKLLKKLQKKKIIRYEKGKYLLTEWKEEGDLIEGRVEAHPSGYGFLIVGEDVEDLFIPPPQMRYLFDGDIVLAKAVKRRKKDEAKIVKIVQRAVKTVVGIYKKDRTGHYILLADTVIPHRIYISKKEAKKKKLEEGMYVVVEITEYPAPKVRGRGKVVEVLGKTKNTRTVAEIVARKYSLPLKHSEEAVKEAEKLSPVVRITKNRRDLTDQICFTIDPESARDHDDAVAIEKEGNLYRLFVHIADVSYYVKEGSAIDREAFERGNTYYLPEMALHMLPERLAAELCSLRPDEKKYAFTCEMLINRAGKVVDYDIYESVIISKAKLTYDEALRLIVGDPALEKKYPDLVKPLRYMEELAKILMKAKEKRGSIDFDMPESKILFTETGDPYDVVPYERHLAHRIIEEFMIIANETVARFMEEKGYPFIYRTHEEPDLDKVIKFVDLVAGLGYDVSYPEKITPKFIQKIIEKATGTPEENLIRFMALRTMKQAKYTVENIGHFGLASDCYTHFTSPIRRYADINVHRMLKKAIRKKFTKKDMQELPEKLKVIADQCSKMERVADDAERDALEILKLRILASHIGEEFEGVITGVVSFGLFVEIEKYLVEGLIHISTLPDDFRYDEENQRLIGKERIFRLGDKVKVIIERVDEDLKKLDLLLSDDSLKVS</sequence>
<dbReference type="PANTHER" id="PTHR23355">
    <property type="entry name" value="RIBONUCLEASE"/>
    <property type="match status" value="1"/>
</dbReference>
<dbReference type="Gene3D" id="2.40.50.140">
    <property type="entry name" value="Nucleic acid-binding proteins"/>
    <property type="match status" value="2"/>
</dbReference>
<evidence type="ECO:0000256" key="6">
    <source>
        <dbReference type="ARBA" id="ARBA00022839"/>
    </source>
</evidence>
<organism evidence="10 11">
    <name type="scientific">Persephonella marina (strain DSM 14350 / EX-H1)</name>
    <dbReference type="NCBI Taxonomy" id="123214"/>
    <lineage>
        <taxon>Bacteria</taxon>
        <taxon>Pseudomonadati</taxon>
        <taxon>Aquificota</taxon>
        <taxon>Aquificia</taxon>
        <taxon>Aquificales</taxon>
        <taxon>Hydrogenothermaceae</taxon>
        <taxon>Persephonella</taxon>
    </lineage>
</organism>
<dbReference type="GO" id="GO:0008859">
    <property type="term" value="F:exoribonuclease II activity"/>
    <property type="evidence" value="ECO:0007669"/>
    <property type="project" value="UniProtKB-UniRule"/>
</dbReference>
<evidence type="ECO:0000256" key="5">
    <source>
        <dbReference type="ARBA" id="ARBA00022801"/>
    </source>
</evidence>
<dbReference type="PROSITE" id="PS01175">
    <property type="entry name" value="RIBONUCLEASE_II"/>
    <property type="match status" value="1"/>
</dbReference>
<dbReference type="EMBL" id="CP001230">
    <property type="protein sequence ID" value="ACO04301.1"/>
    <property type="molecule type" value="Genomic_DNA"/>
</dbReference>
<dbReference type="PANTHER" id="PTHR23355:SF9">
    <property type="entry name" value="DIS3-LIKE EXONUCLEASE 2"/>
    <property type="match status" value="1"/>
</dbReference>
<dbReference type="GO" id="GO:0003723">
    <property type="term" value="F:RNA binding"/>
    <property type="evidence" value="ECO:0007669"/>
    <property type="project" value="UniProtKB-UniRule"/>
</dbReference>
<dbReference type="InterPro" id="IPR013223">
    <property type="entry name" value="RNase_B_OB_dom"/>
</dbReference>
<comment type="subcellular location">
    <subcellularLocation>
        <location evidence="2 8">Cytoplasm</location>
    </subcellularLocation>
</comment>
<feature type="domain" description="S1 motif" evidence="9">
    <location>
        <begin position="619"/>
        <end position="697"/>
    </location>
</feature>
<keyword evidence="4 8" id="KW-0540">Nuclease</keyword>
<dbReference type="HAMAP" id="MF_01895">
    <property type="entry name" value="RNase_R"/>
    <property type="match status" value="1"/>
</dbReference>
<comment type="function">
    <text evidence="8">3'-5' exoribonuclease that releases 5'-nucleoside monophosphates and is involved in maturation of structured RNAs.</text>
</comment>
<dbReference type="Pfam" id="PF08206">
    <property type="entry name" value="OB_RNB"/>
    <property type="match status" value="1"/>
</dbReference>
<accession>C0QTG1</accession>
<evidence type="ECO:0000256" key="4">
    <source>
        <dbReference type="ARBA" id="ARBA00022722"/>
    </source>
</evidence>
<dbReference type="SMART" id="SM00316">
    <property type="entry name" value="S1"/>
    <property type="match status" value="1"/>
</dbReference>
<dbReference type="eggNOG" id="COG0557">
    <property type="taxonomic scope" value="Bacteria"/>
</dbReference>
<keyword evidence="3 8" id="KW-0963">Cytoplasm</keyword>
<evidence type="ECO:0000256" key="8">
    <source>
        <dbReference type="HAMAP-Rule" id="MF_01895"/>
    </source>
</evidence>